<name>A0A8U8C597_GEOPR</name>
<dbReference type="AlphaFoldDB" id="A0A8U8C597"/>
<reference evidence="1" key="1">
    <citation type="submission" date="2020-02" db="EMBL/GenBank/DDBJ databases">
        <authorList>
            <person name="Enbody D E."/>
            <person name="Pettersson E M."/>
        </authorList>
    </citation>
    <scope>NUCLEOTIDE SEQUENCE [LARGE SCALE GENOMIC DNA]</scope>
</reference>
<keyword evidence="2" id="KW-1185">Reference proteome</keyword>
<sequence length="89" mass="10303">LNVFEFIGLSPGLMHLGMPEVHNTSLQTLEWLLEDGGQEKDLSSGLEKLFISWQFFNHVGFHRWPLNLCLQCFDSIFTFALSVYQSHMK</sequence>
<evidence type="ECO:0000313" key="2">
    <source>
        <dbReference type="Proteomes" id="UP000694382"/>
    </source>
</evidence>
<dbReference type="Ensembl" id="ENSCPVT00000028575.1">
    <property type="protein sequence ID" value="ENSCPVP00000024238.1"/>
    <property type="gene ID" value="ENSCPVG00000017316.1"/>
</dbReference>
<proteinExistence type="predicted"/>
<reference evidence="1" key="2">
    <citation type="submission" date="2025-08" db="UniProtKB">
        <authorList>
            <consortium name="Ensembl"/>
        </authorList>
    </citation>
    <scope>IDENTIFICATION</scope>
</reference>
<evidence type="ECO:0000313" key="1">
    <source>
        <dbReference type="Ensembl" id="ENSCPVP00000024238.1"/>
    </source>
</evidence>
<reference evidence="1" key="3">
    <citation type="submission" date="2025-09" db="UniProtKB">
        <authorList>
            <consortium name="Ensembl"/>
        </authorList>
    </citation>
    <scope>IDENTIFICATION</scope>
</reference>
<organism evidence="1 2">
    <name type="scientific">Geospiza parvula</name>
    <name type="common">Small tree-finch</name>
    <name type="synonym">Camarhynchus parvulus</name>
    <dbReference type="NCBI Taxonomy" id="87175"/>
    <lineage>
        <taxon>Eukaryota</taxon>
        <taxon>Metazoa</taxon>
        <taxon>Chordata</taxon>
        <taxon>Craniata</taxon>
        <taxon>Vertebrata</taxon>
        <taxon>Euteleostomi</taxon>
        <taxon>Archelosauria</taxon>
        <taxon>Archosauria</taxon>
        <taxon>Dinosauria</taxon>
        <taxon>Saurischia</taxon>
        <taxon>Theropoda</taxon>
        <taxon>Coelurosauria</taxon>
        <taxon>Aves</taxon>
        <taxon>Neognathae</taxon>
        <taxon>Neoaves</taxon>
        <taxon>Telluraves</taxon>
        <taxon>Australaves</taxon>
        <taxon>Passeriformes</taxon>
        <taxon>Thraupidae</taxon>
        <taxon>Camarhynchus</taxon>
    </lineage>
</organism>
<dbReference type="Proteomes" id="UP000694382">
    <property type="component" value="Chromosome 2"/>
</dbReference>
<protein>
    <submittedName>
        <fullName evidence="1">Uncharacterized protein</fullName>
    </submittedName>
</protein>
<accession>A0A8U8C597</accession>